<dbReference type="Gene3D" id="2.60.200.20">
    <property type="match status" value="1"/>
</dbReference>
<dbReference type="InterPro" id="IPR000253">
    <property type="entry name" value="FHA_dom"/>
</dbReference>
<dbReference type="CDD" id="cd00060">
    <property type="entry name" value="FHA"/>
    <property type="match status" value="1"/>
</dbReference>
<name>A0A062UG87_9PROT</name>
<evidence type="ECO:0000313" key="2">
    <source>
        <dbReference type="EMBL" id="KCZ55604.1"/>
    </source>
</evidence>
<dbReference type="RefSeq" id="WP_034793896.1">
    <property type="nucleotide sequence ID" value="NZ_AWFF01000029.1"/>
</dbReference>
<proteinExistence type="predicted"/>
<dbReference type="InterPro" id="IPR008984">
    <property type="entry name" value="SMAD_FHA_dom_sf"/>
</dbReference>
<gene>
    <name evidence="2" type="ORF">HY29_11855</name>
</gene>
<dbReference type="eggNOG" id="COG1716">
    <property type="taxonomic scope" value="Bacteria"/>
</dbReference>
<dbReference type="PROSITE" id="PS50006">
    <property type="entry name" value="FHA_DOMAIN"/>
    <property type="match status" value="1"/>
</dbReference>
<dbReference type="STRING" id="1280946.HY29_11855"/>
<dbReference type="Pfam" id="PF00498">
    <property type="entry name" value="FHA"/>
    <property type="match status" value="1"/>
</dbReference>
<dbReference type="OrthoDB" id="7615209at2"/>
<dbReference type="EMBL" id="AWFF01000029">
    <property type="protein sequence ID" value="KCZ55604.1"/>
    <property type="molecule type" value="Genomic_DNA"/>
</dbReference>
<dbReference type="PATRIC" id="fig|1280946.3.peg.1164"/>
<keyword evidence="3" id="KW-1185">Reference proteome</keyword>
<accession>A0A062UG87</accession>
<comment type="caution">
    <text evidence="2">The sequence shown here is derived from an EMBL/GenBank/DDBJ whole genome shotgun (WGS) entry which is preliminary data.</text>
</comment>
<dbReference type="AlphaFoldDB" id="A0A062UG87"/>
<organism evidence="2 3">
    <name type="scientific">Hyphomonas beringensis</name>
    <dbReference type="NCBI Taxonomy" id="1280946"/>
    <lineage>
        <taxon>Bacteria</taxon>
        <taxon>Pseudomonadati</taxon>
        <taxon>Pseudomonadota</taxon>
        <taxon>Alphaproteobacteria</taxon>
        <taxon>Hyphomonadales</taxon>
        <taxon>Hyphomonadaceae</taxon>
        <taxon>Hyphomonas</taxon>
    </lineage>
</organism>
<sequence length="406" mass="43913">MRTGPARQGKVLHRLWPQDADLIDMPKSSSPSLPARSQRECCYTSALDEAATFCAECGKPLLRCMATEECGGLLNDSGLCTVCVAPHLEVDAGALTAVKVGGAVSLPVSIANLSPVGRPLFITGLWSREGTGDWREEDIGWERLNTGESRPASIAVNQITKPGAHGVKILLAVASRWRWRQECYAFTTDLKLTVSEDRAEAAPIVNIGGQSAGHGNTVYISGKSETRETQTLTQEALQLRMVRAEKEERRLGLRGMDGDIWVPRNTEFSWAGFAPQHAPRQGPILTSDGVLGAGRSRTRAEDGLGDVRLLVTDSTGAVDTEASRLLSRRHFELYVECDRLTLRVTGQAGVRINGEAYGDGKTITLNDGDIISPVVSAPDSLSLKVSFKSDYGRVGKVCLTRSSHNR</sequence>
<reference evidence="2 3" key="1">
    <citation type="journal article" date="2014" name="Antonie Van Leeuwenhoek">
        <title>Hyphomonas beringensis sp. nov. and Hyphomonas chukchiensis sp. nov., isolated from surface seawater of the Bering Sea and Chukchi Sea.</title>
        <authorList>
            <person name="Li C."/>
            <person name="Lai Q."/>
            <person name="Li G."/>
            <person name="Dong C."/>
            <person name="Wang J."/>
            <person name="Liao Y."/>
            <person name="Shao Z."/>
        </authorList>
    </citation>
    <scope>NUCLEOTIDE SEQUENCE [LARGE SCALE GENOMIC DNA]</scope>
    <source>
        <strain evidence="2 3">25B14_1</strain>
    </source>
</reference>
<evidence type="ECO:0000259" key="1">
    <source>
        <dbReference type="PROSITE" id="PS50006"/>
    </source>
</evidence>
<protein>
    <recommendedName>
        <fullName evidence="1">FHA domain-containing protein</fullName>
    </recommendedName>
</protein>
<evidence type="ECO:0000313" key="3">
    <source>
        <dbReference type="Proteomes" id="UP000027037"/>
    </source>
</evidence>
<dbReference type="SUPFAM" id="SSF49879">
    <property type="entry name" value="SMAD/FHA domain"/>
    <property type="match status" value="1"/>
</dbReference>
<feature type="domain" description="FHA" evidence="1">
    <location>
        <begin position="291"/>
        <end position="357"/>
    </location>
</feature>
<dbReference type="Proteomes" id="UP000027037">
    <property type="component" value="Unassembled WGS sequence"/>
</dbReference>